<keyword evidence="2" id="KW-0547">Nucleotide-binding</keyword>
<keyword evidence="6" id="KW-0269">Exonuclease</keyword>
<protein>
    <submittedName>
        <fullName evidence="12">PD-(D/E)XK nuclease family protein</fullName>
    </submittedName>
</protein>
<dbReference type="PANTHER" id="PTHR30591">
    <property type="entry name" value="RECBCD ENZYME SUBUNIT RECC"/>
    <property type="match status" value="1"/>
</dbReference>
<keyword evidence="1" id="KW-0540">Nuclease</keyword>
<evidence type="ECO:0000256" key="9">
    <source>
        <dbReference type="ARBA" id="ARBA00023204"/>
    </source>
</evidence>
<dbReference type="InterPro" id="IPR038726">
    <property type="entry name" value="PDDEXK_AddAB-type"/>
</dbReference>
<dbReference type="GO" id="GO:0004386">
    <property type="term" value="F:helicase activity"/>
    <property type="evidence" value="ECO:0007669"/>
    <property type="project" value="UniProtKB-KW"/>
</dbReference>
<evidence type="ECO:0000256" key="1">
    <source>
        <dbReference type="ARBA" id="ARBA00022722"/>
    </source>
</evidence>
<dbReference type="EMBL" id="DVOH01000046">
    <property type="protein sequence ID" value="HIV00635.1"/>
    <property type="molecule type" value="Genomic_DNA"/>
</dbReference>
<keyword evidence="4" id="KW-0378">Hydrolase</keyword>
<keyword evidence="5" id="KW-0347">Helicase</keyword>
<comment type="caution">
    <text evidence="12">The sequence shown here is derived from an EMBL/GenBank/DDBJ whole genome shotgun (WGS) entry which is preliminary data.</text>
</comment>
<evidence type="ECO:0000256" key="8">
    <source>
        <dbReference type="ARBA" id="ARBA00023125"/>
    </source>
</evidence>
<reference evidence="12" key="1">
    <citation type="submission" date="2020-10" db="EMBL/GenBank/DDBJ databases">
        <authorList>
            <person name="Gilroy R."/>
        </authorList>
    </citation>
    <scope>NUCLEOTIDE SEQUENCE</scope>
    <source>
        <strain evidence="12">23406</strain>
    </source>
</reference>
<dbReference type="InterPro" id="IPR027417">
    <property type="entry name" value="P-loop_NTPase"/>
</dbReference>
<dbReference type="Pfam" id="PF12705">
    <property type="entry name" value="PDDEXK_1"/>
    <property type="match status" value="1"/>
</dbReference>
<name>A0A9D1ND70_9FIRM</name>
<dbReference type="SUPFAM" id="SSF52540">
    <property type="entry name" value="P-loop containing nucleoside triphosphate hydrolases"/>
    <property type="match status" value="1"/>
</dbReference>
<organism evidence="12 13">
    <name type="scientific">Candidatus Stercoripulliclostridium merdipullorum</name>
    <dbReference type="NCBI Taxonomy" id="2840952"/>
    <lineage>
        <taxon>Bacteria</taxon>
        <taxon>Bacillati</taxon>
        <taxon>Bacillota</taxon>
        <taxon>Clostridia</taxon>
        <taxon>Eubacteriales</taxon>
        <taxon>Candidatus Stercoripulliclostridium</taxon>
    </lineage>
</organism>
<keyword evidence="8" id="KW-0238">DNA-binding</keyword>
<dbReference type="InterPro" id="IPR011604">
    <property type="entry name" value="PDDEXK-like_dom_sf"/>
</dbReference>
<evidence type="ECO:0000313" key="12">
    <source>
        <dbReference type="EMBL" id="HIV00635.1"/>
    </source>
</evidence>
<dbReference type="GO" id="GO:0005524">
    <property type="term" value="F:ATP binding"/>
    <property type="evidence" value="ECO:0007669"/>
    <property type="project" value="UniProtKB-KW"/>
</dbReference>
<sequence length="1059" mass="117402">MKLELYQSNTANGATARVIEAMGRRRDGKTRHVFLVPDRYTLSVEREIFERLGVQCLFDVEVTGFSRFAVRTLGRRAPRCLSKEGAVMLFRRAIAEELPRLNYYRRVSGTPDFAKEMFAVVAAMRNGGYTASAIAEAAQKLGNCSTARKLNDIAVLTAGYERLLTEEEVDSTGRLDRLIEALQSTDAFSDTCFYLVGFDRFSGKQLQIVTELLRVARCLSVAVVSGSGGYNAEFFPAETAVALEEIAARLDAEVKRFEFFEVLSAPFDGLHRALFSYTGKPCDHNSDALVLYEEPDVYAEWNAIAVEIGRLVTEEGLRYRDIAVVTLNPDDQALTSIFKRYEIPYYCDRPYRLADTVVSKYLVAAIDAVRTGWRRDNVFALVKNPVFGVSSADADAFENYCLKYRVDYKAFAEPFRRGTVPDGVEAVRARLAERLGRLAESKSDLGAFVRALRPFVEDCDPSMFEGDDPVEEVNRCAPGALLSILDETERLAGKVEGTFAEHGALLNAAIASVTISVLPQGPDIVFVGILRESRLSGIKALFVTGAAEGYCPSIDSYRAIVSAGDADLMAASGVRLYPLPDDRYRENVFHILELLTKAKRMYLGYARVGLSGEAQTPSAAFHEACRLTRSEPVRLTAVDPPPAALVAKRNAHFLYLSLCARVKEPDITRSELQTLADLEATFGFRPPEGKRERRLEGDRLTLFFGKDRTTSVSQLECYFACPLRHFWQYGLGLKEREEGELQPADFGIILHRALELYFKATLQSLRSMPEEERRREAECAVRQAIAEAGESYDAFRLNAVRAVEREGAELLKALSDNVDRSAYTPTMIEAWFGKGGALEPVVLRAGDQSFTVRGKIDRVDCDGRDAAVIDYKTGSTAKIADLGKVYSGQKIQSYLYLAALQAAGYRPSGALYLSVSDTRKEGETPYAMVGQIGQGLQAIERYERGFAERYDADGKAESRILKLKLKKLKDGRDKLSGEIDALDDAGFAYLTEYVRKVSEQAIAEIAAGEIGAMPTENGCQSCRYRTICAREATPRKKPDARGFVARVSMQTKEGEQDNG</sequence>
<dbReference type="GO" id="GO:0003677">
    <property type="term" value="F:DNA binding"/>
    <property type="evidence" value="ECO:0007669"/>
    <property type="project" value="UniProtKB-KW"/>
</dbReference>
<dbReference type="Gene3D" id="3.40.50.300">
    <property type="entry name" value="P-loop containing nucleotide triphosphate hydrolases"/>
    <property type="match status" value="4"/>
</dbReference>
<feature type="domain" description="ATP-dependent helicase/deoxyribonuclease subunit B N-terminal" evidence="11">
    <location>
        <begin position="20"/>
        <end position="254"/>
    </location>
</feature>
<dbReference type="PANTHER" id="PTHR30591:SF1">
    <property type="entry name" value="RECBCD ENZYME SUBUNIT RECC"/>
    <property type="match status" value="1"/>
</dbReference>
<evidence type="ECO:0000256" key="4">
    <source>
        <dbReference type="ARBA" id="ARBA00022801"/>
    </source>
</evidence>
<evidence type="ECO:0000259" key="11">
    <source>
        <dbReference type="Pfam" id="PF21445"/>
    </source>
</evidence>
<evidence type="ECO:0000256" key="7">
    <source>
        <dbReference type="ARBA" id="ARBA00022840"/>
    </source>
</evidence>
<evidence type="ECO:0000256" key="5">
    <source>
        <dbReference type="ARBA" id="ARBA00022806"/>
    </source>
</evidence>
<dbReference type="GO" id="GO:0006281">
    <property type="term" value="P:DNA repair"/>
    <property type="evidence" value="ECO:0007669"/>
    <property type="project" value="UniProtKB-KW"/>
</dbReference>
<dbReference type="GO" id="GO:0006310">
    <property type="term" value="P:DNA recombination"/>
    <property type="evidence" value="ECO:0007669"/>
    <property type="project" value="TreeGrafter"/>
</dbReference>
<evidence type="ECO:0000256" key="3">
    <source>
        <dbReference type="ARBA" id="ARBA00022763"/>
    </source>
</evidence>
<evidence type="ECO:0000256" key="2">
    <source>
        <dbReference type="ARBA" id="ARBA00022741"/>
    </source>
</evidence>
<evidence type="ECO:0000313" key="13">
    <source>
        <dbReference type="Proteomes" id="UP000886891"/>
    </source>
</evidence>
<dbReference type="AlphaFoldDB" id="A0A9D1ND70"/>
<dbReference type="InterPro" id="IPR049035">
    <property type="entry name" value="ADDB_N"/>
</dbReference>
<proteinExistence type="predicted"/>
<reference evidence="12" key="2">
    <citation type="journal article" date="2021" name="PeerJ">
        <title>Extensive microbial diversity within the chicken gut microbiome revealed by metagenomics and culture.</title>
        <authorList>
            <person name="Gilroy R."/>
            <person name="Ravi A."/>
            <person name="Getino M."/>
            <person name="Pursley I."/>
            <person name="Horton D.L."/>
            <person name="Alikhan N.F."/>
            <person name="Baker D."/>
            <person name="Gharbi K."/>
            <person name="Hall N."/>
            <person name="Watson M."/>
            <person name="Adriaenssens E.M."/>
            <person name="Foster-Nyarko E."/>
            <person name="Jarju S."/>
            <person name="Secka A."/>
            <person name="Antonio M."/>
            <person name="Oren A."/>
            <person name="Chaudhuri R.R."/>
            <person name="La Ragione R."/>
            <person name="Hildebrand F."/>
            <person name="Pallen M.J."/>
        </authorList>
    </citation>
    <scope>NUCLEOTIDE SEQUENCE</scope>
    <source>
        <strain evidence="12">23406</strain>
    </source>
</reference>
<evidence type="ECO:0000259" key="10">
    <source>
        <dbReference type="Pfam" id="PF12705"/>
    </source>
</evidence>
<dbReference type="Gene3D" id="3.90.320.10">
    <property type="match status" value="1"/>
</dbReference>
<dbReference type="Pfam" id="PF21445">
    <property type="entry name" value="ADDB_N"/>
    <property type="match status" value="1"/>
</dbReference>
<keyword evidence="9" id="KW-0234">DNA repair</keyword>
<keyword evidence="3" id="KW-0227">DNA damage</keyword>
<gene>
    <name evidence="12" type="ORF">IAB14_05955</name>
</gene>
<accession>A0A9D1ND70</accession>
<dbReference type="Proteomes" id="UP000886891">
    <property type="component" value="Unassembled WGS sequence"/>
</dbReference>
<keyword evidence="7" id="KW-0067">ATP-binding</keyword>
<dbReference type="GO" id="GO:0004527">
    <property type="term" value="F:exonuclease activity"/>
    <property type="evidence" value="ECO:0007669"/>
    <property type="project" value="UniProtKB-KW"/>
</dbReference>
<feature type="domain" description="PD-(D/E)XK endonuclease-like" evidence="10">
    <location>
        <begin position="710"/>
        <end position="1028"/>
    </location>
</feature>
<evidence type="ECO:0000256" key="6">
    <source>
        <dbReference type="ARBA" id="ARBA00022839"/>
    </source>
</evidence>